<proteinExistence type="predicted"/>
<gene>
    <name evidence="4" type="ORF">UFOVP1037_32</name>
    <name evidence="5" type="ORF">UFOVP1250_34</name>
    <name evidence="2" type="ORF">UFOVP287_2</name>
    <name evidence="3" type="ORF">UFOVP969_15</name>
</gene>
<dbReference type="EMBL" id="LR796303">
    <property type="protein sequence ID" value="CAB4135388.1"/>
    <property type="molecule type" value="Genomic_DNA"/>
</dbReference>
<evidence type="ECO:0000313" key="2">
    <source>
        <dbReference type="EMBL" id="CAB4135388.1"/>
    </source>
</evidence>
<keyword evidence="1" id="KW-1133">Transmembrane helix</keyword>
<evidence type="ECO:0000313" key="5">
    <source>
        <dbReference type="EMBL" id="CAB4194016.1"/>
    </source>
</evidence>
<keyword evidence="1" id="KW-0812">Transmembrane</keyword>
<feature type="transmembrane region" description="Helical" evidence="1">
    <location>
        <begin position="12"/>
        <end position="44"/>
    </location>
</feature>
<reference evidence="5" key="1">
    <citation type="submission" date="2020-05" db="EMBL/GenBank/DDBJ databases">
        <authorList>
            <person name="Chiriac C."/>
            <person name="Salcher M."/>
            <person name="Ghai R."/>
            <person name="Kavagutti S V."/>
        </authorList>
    </citation>
    <scope>NUCLEOTIDE SEQUENCE</scope>
</reference>
<evidence type="ECO:0000313" key="3">
    <source>
        <dbReference type="EMBL" id="CAB4173890.1"/>
    </source>
</evidence>
<dbReference type="EMBL" id="LR796998">
    <property type="protein sequence ID" value="CAB4180475.1"/>
    <property type="molecule type" value="Genomic_DNA"/>
</dbReference>
<name>A0A6J5RI31_9CAUD</name>
<keyword evidence="1" id="KW-0472">Membrane</keyword>
<evidence type="ECO:0000313" key="4">
    <source>
        <dbReference type="EMBL" id="CAB4180475.1"/>
    </source>
</evidence>
<organism evidence="5">
    <name type="scientific">uncultured Caudovirales phage</name>
    <dbReference type="NCBI Taxonomy" id="2100421"/>
    <lineage>
        <taxon>Viruses</taxon>
        <taxon>Duplodnaviria</taxon>
        <taxon>Heunggongvirae</taxon>
        <taxon>Uroviricota</taxon>
        <taxon>Caudoviricetes</taxon>
        <taxon>Peduoviridae</taxon>
        <taxon>Maltschvirus</taxon>
        <taxon>Maltschvirus maltsch</taxon>
    </lineage>
</organism>
<protein>
    <submittedName>
        <fullName evidence="5">Uncharacterized protein</fullName>
    </submittedName>
</protein>
<dbReference type="EMBL" id="LR796925">
    <property type="protein sequence ID" value="CAB4173890.1"/>
    <property type="molecule type" value="Genomic_DNA"/>
</dbReference>
<evidence type="ECO:0000256" key="1">
    <source>
        <dbReference type="SAM" id="Phobius"/>
    </source>
</evidence>
<dbReference type="EMBL" id="LR797199">
    <property type="protein sequence ID" value="CAB4194016.1"/>
    <property type="molecule type" value="Genomic_DNA"/>
</dbReference>
<accession>A0A6J5RI31</accession>
<sequence>MKQHLPTILQSIGTIIVAMSISLVSVPLGLGFAGVALVAFGIAAERS</sequence>